<evidence type="ECO:0000256" key="2">
    <source>
        <dbReference type="ARBA" id="ARBA00001089"/>
    </source>
</evidence>
<dbReference type="EC" id="2.3.2.2" evidence="11"/>
<dbReference type="AlphaFoldDB" id="A0A1H0GWP6"/>
<evidence type="ECO:0000256" key="1">
    <source>
        <dbReference type="ARBA" id="ARBA00001049"/>
    </source>
</evidence>
<feature type="active site" description="Nucleophile" evidence="9">
    <location>
        <position position="381"/>
    </location>
</feature>
<comment type="similarity">
    <text evidence="3 11">Belongs to the gamma-glutamyltransferase family.</text>
</comment>
<dbReference type="OrthoDB" id="9781342at2"/>
<dbReference type="PANTHER" id="PTHR43199">
    <property type="entry name" value="GLUTATHIONE HYDROLASE"/>
    <property type="match status" value="1"/>
</dbReference>
<dbReference type="InterPro" id="IPR043137">
    <property type="entry name" value="GGT_ssub_C"/>
</dbReference>
<accession>A0A1H0GWP6</accession>
<dbReference type="PANTHER" id="PTHR43199:SF1">
    <property type="entry name" value="GLUTATHIONE HYDROLASE PROENZYME"/>
    <property type="match status" value="1"/>
</dbReference>
<feature type="binding site" evidence="10">
    <location>
        <begin position="442"/>
        <end position="443"/>
    </location>
    <ligand>
        <name>L-glutamate</name>
        <dbReference type="ChEBI" id="CHEBI:29985"/>
    </ligand>
</feature>
<feature type="region of interest" description="Disordered" evidence="12">
    <location>
        <begin position="1"/>
        <end position="23"/>
    </location>
</feature>
<proteinExistence type="inferred from homology"/>
<keyword evidence="14" id="KW-1185">Reference proteome</keyword>
<dbReference type="GO" id="GO:0103068">
    <property type="term" value="F:leukotriene C4 gamma-glutamyl transferase activity"/>
    <property type="evidence" value="ECO:0007669"/>
    <property type="project" value="UniProtKB-EC"/>
</dbReference>
<comment type="catalytic activity">
    <reaction evidence="2 11">
        <text>glutathione + H2O = L-cysteinylglycine + L-glutamate</text>
        <dbReference type="Rhea" id="RHEA:28807"/>
        <dbReference type="ChEBI" id="CHEBI:15377"/>
        <dbReference type="ChEBI" id="CHEBI:29985"/>
        <dbReference type="ChEBI" id="CHEBI:57925"/>
        <dbReference type="ChEBI" id="CHEBI:61694"/>
        <dbReference type="EC" id="3.4.19.13"/>
    </reaction>
</comment>
<dbReference type="STRING" id="745820.SAMN04488053_10767"/>
<dbReference type="InterPro" id="IPR043138">
    <property type="entry name" value="GGT_lsub"/>
</dbReference>
<dbReference type="GO" id="GO:0006751">
    <property type="term" value="P:glutathione catabolic process"/>
    <property type="evidence" value="ECO:0007669"/>
    <property type="project" value="UniProtKB-UniRule"/>
</dbReference>
<dbReference type="Pfam" id="PF01019">
    <property type="entry name" value="G_glu_transpept"/>
    <property type="match status" value="1"/>
</dbReference>
<dbReference type="Gene3D" id="1.10.246.130">
    <property type="match status" value="1"/>
</dbReference>
<dbReference type="EMBL" id="FNIL01000007">
    <property type="protein sequence ID" value="SDO11258.1"/>
    <property type="molecule type" value="Genomic_DNA"/>
</dbReference>
<dbReference type="PRINTS" id="PR01210">
    <property type="entry name" value="GGTRANSPTASE"/>
</dbReference>
<dbReference type="GO" id="GO:0006750">
    <property type="term" value="P:glutathione biosynthetic process"/>
    <property type="evidence" value="ECO:0007669"/>
    <property type="project" value="UniProtKB-KW"/>
</dbReference>
<evidence type="ECO:0000313" key="13">
    <source>
        <dbReference type="EMBL" id="SDO11258.1"/>
    </source>
</evidence>
<feature type="binding site" evidence="10">
    <location>
        <position position="464"/>
    </location>
    <ligand>
        <name>L-glutamate</name>
        <dbReference type="ChEBI" id="CHEBI:29985"/>
    </ligand>
</feature>
<dbReference type="Gene3D" id="3.60.20.40">
    <property type="match status" value="1"/>
</dbReference>
<evidence type="ECO:0000256" key="10">
    <source>
        <dbReference type="PIRSR" id="PIRSR600101-2"/>
    </source>
</evidence>
<dbReference type="SUPFAM" id="SSF56235">
    <property type="entry name" value="N-terminal nucleophile aminohydrolases (Ntn hydrolases)"/>
    <property type="match status" value="1"/>
</dbReference>
<reference evidence="14" key="1">
    <citation type="submission" date="2016-10" db="EMBL/GenBank/DDBJ databases">
        <authorList>
            <person name="Varghese N."/>
            <person name="Submissions S."/>
        </authorList>
    </citation>
    <scope>NUCLEOTIDE SEQUENCE [LARGE SCALE GENOMIC DNA]</scope>
    <source>
        <strain evidence="14">CGMCC 1.10369</strain>
    </source>
</reference>
<comment type="pathway">
    <text evidence="11">Sulfur metabolism; glutathione metabolism.</text>
</comment>
<evidence type="ECO:0000256" key="12">
    <source>
        <dbReference type="SAM" id="MobiDB-lite"/>
    </source>
</evidence>
<dbReference type="InterPro" id="IPR051792">
    <property type="entry name" value="GGT_bact"/>
</dbReference>
<evidence type="ECO:0000256" key="8">
    <source>
        <dbReference type="ARBA" id="ARBA00047417"/>
    </source>
</evidence>
<evidence type="ECO:0000256" key="7">
    <source>
        <dbReference type="ARBA" id="ARBA00023315"/>
    </source>
</evidence>
<comment type="catalytic activity">
    <reaction evidence="8 11">
        <text>an N-terminal (5-L-glutamyl)-[peptide] + an alpha-amino acid = 5-L-glutamyl amino acid + an N-terminal L-alpha-aminoacyl-[peptide]</text>
        <dbReference type="Rhea" id="RHEA:23904"/>
        <dbReference type="Rhea" id="RHEA-COMP:9780"/>
        <dbReference type="Rhea" id="RHEA-COMP:9795"/>
        <dbReference type="ChEBI" id="CHEBI:77644"/>
        <dbReference type="ChEBI" id="CHEBI:78597"/>
        <dbReference type="ChEBI" id="CHEBI:78599"/>
        <dbReference type="ChEBI" id="CHEBI:78608"/>
        <dbReference type="EC" id="2.3.2.2"/>
    </reaction>
</comment>
<evidence type="ECO:0000256" key="9">
    <source>
        <dbReference type="PIRSR" id="PIRSR600101-1"/>
    </source>
</evidence>
<evidence type="ECO:0000256" key="11">
    <source>
        <dbReference type="RuleBase" id="RU368036"/>
    </source>
</evidence>
<dbReference type="RefSeq" id="WP_090843118.1">
    <property type="nucleotide sequence ID" value="NZ_FNIL01000007.1"/>
</dbReference>
<dbReference type="InterPro" id="IPR000101">
    <property type="entry name" value="GGT_peptidase"/>
</dbReference>
<evidence type="ECO:0000256" key="3">
    <source>
        <dbReference type="ARBA" id="ARBA00009381"/>
    </source>
</evidence>
<evidence type="ECO:0000256" key="5">
    <source>
        <dbReference type="ARBA" id="ARBA00022801"/>
    </source>
</evidence>
<sequence length="568" mass="63160">MSLEEVFQNQKAEKQGAQWQTAEGNQGMISCPIEEAAEAGEQVLKDGGNAIDAVIAMQLALIPTEGMNTSIGAGGFIVYYDNEKKETKVINGHTKAPSAARPDLFHDENGEIIPFDERSTSINSVGVPGIMKALELAQEKYGTMSLDRLIDPAIKLAEEDFVINRLWDRTIDIFHDRMGEEAKKQFAPNGKPLKKGDTMKQQDLAKALKIIKEEGFKSVYEGEIADAIISTIESQGGIMKKEDLENYEASIDEPFWGSYKEYDLAFPAPPNGGGFAVSQLLKLLEPMNVAQYDIHSWEKYHVLAETMRIALADQQTHIGDPNVVDIPIEGLFHPDYLEERRKLMSFDHRKEDIRGGEPWNYQEGTPKYKAERDDSIKGMDTTHFTAVDRWGNIAACTSSIERIFGAGIMVPGYGFLLNNDLTDFNPEPGTTNELYANKYAVSSKAPTIVYHEGKPFFTLGSPGASTIVGSVVQVLLHVLEYKMDLREAIAETRIFNNPDLSMEWEDGINEETMEQLKKLGYELDRSFKSQTADDRIGDIQAILINPDTGKIYGATDSPRPGKAVGIRE</sequence>
<keyword evidence="7 11" id="KW-0012">Acyltransferase</keyword>
<feature type="binding site" evidence="10">
    <location>
        <position position="423"/>
    </location>
    <ligand>
        <name>L-glutamate</name>
        <dbReference type="ChEBI" id="CHEBI:29985"/>
    </ligand>
</feature>
<comment type="PTM">
    <text evidence="11">Cleaved by autocatalysis into a large and a small subunit.</text>
</comment>
<dbReference type="UniPathway" id="UPA00204"/>
<evidence type="ECO:0000256" key="4">
    <source>
        <dbReference type="ARBA" id="ARBA00022679"/>
    </source>
</evidence>
<keyword evidence="4 11" id="KW-0808">Transferase</keyword>
<dbReference type="GO" id="GO:0036374">
    <property type="term" value="F:glutathione hydrolase activity"/>
    <property type="evidence" value="ECO:0007669"/>
    <property type="project" value="UniProtKB-UniRule"/>
</dbReference>
<evidence type="ECO:0000256" key="6">
    <source>
        <dbReference type="ARBA" id="ARBA00023145"/>
    </source>
</evidence>
<dbReference type="Proteomes" id="UP000198778">
    <property type="component" value="Unassembled WGS sequence"/>
</dbReference>
<dbReference type="EC" id="3.4.19.13" evidence="11"/>
<name>A0A1H0GWP6_9BACI</name>
<comment type="catalytic activity">
    <reaction evidence="1 11">
        <text>an S-substituted glutathione + H2O = an S-substituted L-cysteinylglycine + L-glutamate</text>
        <dbReference type="Rhea" id="RHEA:59468"/>
        <dbReference type="ChEBI" id="CHEBI:15377"/>
        <dbReference type="ChEBI" id="CHEBI:29985"/>
        <dbReference type="ChEBI" id="CHEBI:90779"/>
        <dbReference type="ChEBI" id="CHEBI:143103"/>
        <dbReference type="EC" id="3.4.19.13"/>
    </reaction>
</comment>
<keyword evidence="6 11" id="KW-0865">Zymogen</keyword>
<gene>
    <name evidence="13" type="ORF">SAMN04488053_10767</name>
</gene>
<organism evidence="13 14">
    <name type="scientific">Alkalicoccus daliensis</name>
    <dbReference type="NCBI Taxonomy" id="745820"/>
    <lineage>
        <taxon>Bacteria</taxon>
        <taxon>Bacillati</taxon>
        <taxon>Bacillota</taxon>
        <taxon>Bacilli</taxon>
        <taxon>Bacillales</taxon>
        <taxon>Bacillaceae</taxon>
        <taxon>Alkalicoccus</taxon>
    </lineage>
</organism>
<dbReference type="NCBIfam" id="TIGR00066">
    <property type="entry name" value="g_glut_trans"/>
    <property type="match status" value="1"/>
</dbReference>
<comment type="subunit">
    <text evidence="11">This enzyme consists of two polypeptide chains, which are synthesized in precursor form from a single polypeptide.</text>
</comment>
<keyword evidence="5 11" id="KW-0378">Hydrolase</keyword>
<keyword evidence="11" id="KW-0317">Glutathione biosynthesis</keyword>
<protein>
    <recommendedName>
        <fullName evidence="11">Glutathione hydrolase proenzyme</fullName>
        <ecNumber evidence="11">2.3.2.2</ecNumber>
        <ecNumber evidence="11">3.4.19.13</ecNumber>
    </recommendedName>
    <component>
        <recommendedName>
            <fullName evidence="11">Glutathione hydrolase large chain</fullName>
        </recommendedName>
    </component>
    <component>
        <recommendedName>
            <fullName evidence="11">Glutathione hydrolase small chain</fullName>
        </recommendedName>
    </component>
</protein>
<dbReference type="InterPro" id="IPR029055">
    <property type="entry name" value="Ntn_hydrolases_N"/>
</dbReference>
<evidence type="ECO:0000313" key="14">
    <source>
        <dbReference type="Proteomes" id="UP000198778"/>
    </source>
</evidence>